<accession>I3T0T1</accession>
<evidence type="ECO:0000313" key="2">
    <source>
        <dbReference type="EMBL" id="AFK46123.1"/>
    </source>
</evidence>
<name>I3T0T1_LOTJA</name>
<feature type="region of interest" description="Disordered" evidence="1">
    <location>
        <begin position="80"/>
        <end position="115"/>
    </location>
</feature>
<feature type="compositionally biased region" description="Acidic residues" evidence="1">
    <location>
        <begin position="95"/>
        <end position="109"/>
    </location>
</feature>
<dbReference type="AlphaFoldDB" id="I3T0T1"/>
<evidence type="ECO:0000256" key="1">
    <source>
        <dbReference type="SAM" id="MobiDB-lite"/>
    </source>
</evidence>
<reference evidence="2" key="1">
    <citation type="submission" date="2012-05" db="EMBL/GenBank/DDBJ databases">
        <authorList>
            <person name="Krishnakumar V."/>
            <person name="Cheung F."/>
            <person name="Xiao Y."/>
            <person name="Chan A."/>
            <person name="Moskal W.A."/>
            <person name="Town C.D."/>
        </authorList>
    </citation>
    <scope>NUCLEOTIDE SEQUENCE</scope>
</reference>
<protein>
    <submittedName>
        <fullName evidence="2">Uncharacterized protein</fullName>
    </submittedName>
</protein>
<organism evidence="2">
    <name type="scientific">Lotus japonicus</name>
    <name type="common">Lotus corniculatus var. japonicus</name>
    <dbReference type="NCBI Taxonomy" id="34305"/>
    <lineage>
        <taxon>Eukaryota</taxon>
        <taxon>Viridiplantae</taxon>
        <taxon>Streptophyta</taxon>
        <taxon>Embryophyta</taxon>
        <taxon>Tracheophyta</taxon>
        <taxon>Spermatophyta</taxon>
        <taxon>Magnoliopsida</taxon>
        <taxon>eudicotyledons</taxon>
        <taxon>Gunneridae</taxon>
        <taxon>Pentapetalae</taxon>
        <taxon>rosids</taxon>
        <taxon>fabids</taxon>
        <taxon>Fabales</taxon>
        <taxon>Fabaceae</taxon>
        <taxon>Papilionoideae</taxon>
        <taxon>50 kb inversion clade</taxon>
        <taxon>NPAAA clade</taxon>
        <taxon>Hologalegina</taxon>
        <taxon>robinioid clade</taxon>
        <taxon>Loteae</taxon>
        <taxon>Lotus</taxon>
    </lineage>
</organism>
<sequence length="115" mass="13588">MAMFFSDVIFYSDNVFLSSTAPVFHVERLIFFEQKKIPAQISLFISYKLVSLQSPKLYVRRPRIVIHLQVSMQSSLIRSKEWERERSKPGGTTPIEEDEEEEEKEEEKEKDDSKK</sequence>
<proteinExistence type="evidence at transcript level"/>
<dbReference type="EMBL" id="BT146329">
    <property type="protein sequence ID" value="AFK46123.1"/>
    <property type="molecule type" value="mRNA"/>
</dbReference>